<keyword evidence="2" id="KW-1185">Reference proteome</keyword>
<dbReference type="Proteomes" id="UP001233999">
    <property type="component" value="Unassembled WGS sequence"/>
</dbReference>
<organism evidence="1 2">
    <name type="scientific">Diploptera punctata</name>
    <name type="common">Pacific beetle cockroach</name>
    <dbReference type="NCBI Taxonomy" id="6984"/>
    <lineage>
        <taxon>Eukaryota</taxon>
        <taxon>Metazoa</taxon>
        <taxon>Ecdysozoa</taxon>
        <taxon>Arthropoda</taxon>
        <taxon>Hexapoda</taxon>
        <taxon>Insecta</taxon>
        <taxon>Pterygota</taxon>
        <taxon>Neoptera</taxon>
        <taxon>Polyneoptera</taxon>
        <taxon>Dictyoptera</taxon>
        <taxon>Blattodea</taxon>
        <taxon>Blaberoidea</taxon>
        <taxon>Blaberidae</taxon>
        <taxon>Diplopterinae</taxon>
        <taxon>Diploptera</taxon>
    </lineage>
</organism>
<reference evidence="1" key="1">
    <citation type="journal article" date="2023" name="IScience">
        <title>Live-bearing cockroach genome reveals convergent evolutionary mechanisms linked to viviparity in insects and beyond.</title>
        <authorList>
            <person name="Fouks B."/>
            <person name="Harrison M.C."/>
            <person name="Mikhailova A.A."/>
            <person name="Marchal E."/>
            <person name="English S."/>
            <person name="Carruthers M."/>
            <person name="Jennings E.C."/>
            <person name="Chiamaka E.L."/>
            <person name="Frigard R.A."/>
            <person name="Pippel M."/>
            <person name="Attardo G.M."/>
            <person name="Benoit J.B."/>
            <person name="Bornberg-Bauer E."/>
            <person name="Tobe S.S."/>
        </authorList>
    </citation>
    <scope>NUCLEOTIDE SEQUENCE</scope>
    <source>
        <strain evidence="1">Stay&amp;Tobe</strain>
    </source>
</reference>
<reference evidence="1" key="2">
    <citation type="submission" date="2023-05" db="EMBL/GenBank/DDBJ databases">
        <authorList>
            <person name="Fouks B."/>
        </authorList>
    </citation>
    <scope>NUCLEOTIDE SEQUENCE</scope>
    <source>
        <strain evidence="1">Stay&amp;Tobe</strain>
        <tissue evidence="1">Testes</tissue>
    </source>
</reference>
<evidence type="ECO:0000313" key="2">
    <source>
        <dbReference type="Proteomes" id="UP001233999"/>
    </source>
</evidence>
<feature type="non-terminal residue" evidence="1">
    <location>
        <position position="90"/>
    </location>
</feature>
<proteinExistence type="predicted"/>
<accession>A0AAD8ALJ8</accession>
<protein>
    <submittedName>
        <fullName evidence="1">Uncharacterized protein</fullName>
    </submittedName>
</protein>
<name>A0AAD8ALJ8_DIPPU</name>
<evidence type="ECO:0000313" key="1">
    <source>
        <dbReference type="EMBL" id="KAJ9601374.1"/>
    </source>
</evidence>
<gene>
    <name evidence="1" type="ORF">L9F63_000465</name>
</gene>
<sequence length="90" mass="10219">RLSDICQSDVPPSNAPLKSIFQKCLRHMSIGNTESNTFFDVCSSDVRLRKLSVQYCNSCFAMPKERTAVKDKLTNFVKEFGAEIFSNTFE</sequence>
<comment type="caution">
    <text evidence="1">The sequence shown here is derived from an EMBL/GenBank/DDBJ whole genome shotgun (WGS) entry which is preliminary data.</text>
</comment>
<dbReference type="EMBL" id="JASPKZ010000020">
    <property type="protein sequence ID" value="KAJ9601374.1"/>
    <property type="molecule type" value="Genomic_DNA"/>
</dbReference>
<feature type="non-terminal residue" evidence="1">
    <location>
        <position position="1"/>
    </location>
</feature>
<dbReference type="AlphaFoldDB" id="A0AAD8ALJ8"/>